<dbReference type="Gene3D" id="1.20.1540.10">
    <property type="entry name" value="Rhomboid-like"/>
    <property type="match status" value="1"/>
</dbReference>
<proteinExistence type="predicted"/>
<keyword evidence="4" id="KW-0812">Transmembrane</keyword>
<comment type="subcellular location">
    <subcellularLocation>
        <location evidence="1">Membrane</location>
        <topology evidence="1">Multi-pass membrane protein</topology>
    </subcellularLocation>
</comment>
<keyword evidence="5" id="KW-1133">Transmembrane helix</keyword>
<dbReference type="SUPFAM" id="SSF144091">
    <property type="entry name" value="Rhomboid-like"/>
    <property type="match status" value="1"/>
</dbReference>
<keyword evidence="8" id="KW-0378">Hydrolase</keyword>
<dbReference type="KEGG" id="ccot:CCAX7_003800"/>
<evidence type="ECO:0000256" key="2">
    <source>
        <dbReference type="ARBA" id="ARBA00022475"/>
    </source>
</evidence>
<organism evidence="8 9">
    <name type="scientific">Capsulimonas corticalis</name>
    <dbReference type="NCBI Taxonomy" id="2219043"/>
    <lineage>
        <taxon>Bacteria</taxon>
        <taxon>Bacillati</taxon>
        <taxon>Armatimonadota</taxon>
        <taxon>Armatimonadia</taxon>
        <taxon>Capsulimonadales</taxon>
        <taxon>Capsulimonadaceae</taxon>
        <taxon>Capsulimonas</taxon>
    </lineage>
</organism>
<gene>
    <name evidence="8" type="ORF">CCAX7_003800</name>
</gene>
<dbReference type="InterPro" id="IPR035952">
    <property type="entry name" value="Rhomboid-like_sf"/>
</dbReference>
<keyword evidence="2" id="KW-1003">Cell membrane</keyword>
<evidence type="ECO:0000256" key="4">
    <source>
        <dbReference type="ARBA" id="ARBA00022692"/>
    </source>
</evidence>
<keyword evidence="8" id="KW-0645">Protease</keyword>
<evidence type="ECO:0000313" key="9">
    <source>
        <dbReference type="Proteomes" id="UP000287394"/>
    </source>
</evidence>
<sequence length="263" mass="28494">MIPLRDNQPTERFPAVTIALIALNVVMFIAQWLLPLDASLTAVPYELTHHVDIVGRVALSSSGHLLAPGQHPAAILTYGPSPHPLWITIFTSMFMHAGLMHLGGNMLFLWVFGNNIEDALGRFRFVVFYLLCGLAAALLQIATDPNSVTPVLGASGAIAGVLAAYYLLYPRARVLTLVPISWFGFFVELRAGWVLAFWFALQVYEGLVGIGMERGGGVATFAHIGGFLTGLALIQLCGGRRLAQRQSKRAALIPIPPSERGYS</sequence>
<evidence type="ECO:0000256" key="3">
    <source>
        <dbReference type="ARBA" id="ARBA00022519"/>
    </source>
</evidence>
<evidence type="ECO:0000313" key="8">
    <source>
        <dbReference type="EMBL" id="BDI28329.1"/>
    </source>
</evidence>
<keyword evidence="9" id="KW-1185">Reference proteome</keyword>
<dbReference type="GO" id="GO:0016020">
    <property type="term" value="C:membrane"/>
    <property type="evidence" value="ECO:0007669"/>
    <property type="project" value="UniProtKB-SubCell"/>
</dbReference>
<keyword evidence="6" id="KW-0472">Membrane</keyword>
<evidence type="ECO:0000256" key="6">
    <source>
        <dbReference type="ARBA" id="ARBA00023136"/>
    </source>
</evidence>
<dbReference type="PANTHER" id="PTHR43066">
    <property type="entry name" value="RHOMBOID-RELATED PROTEIN"/>
    <property type="match status" value="1"/>
</dbReference>
<accession>A0A402D315</accession>
<evidence type="ECO:0000256" key="5">
    <source>
        <dbReference type="ARBA" id="ARBA00022989"/>
    </source>
</evidence>
<dbReference type="RefSeq" id="WP_119323921.1">
    <property type="nucleotide sequence ID" value="NZ_AP025739.1"/>
</dbReference>
<dbReference type="EMBL" id="AP025739">
    <property type="protein sequence ID" value="BDI28329.1"/>
    <property type="molecule type" value="Genomic_DNA"/>
</dbReference>
<feature type="domain" description="Peptidase S54 rhomboid" evidence="7">
    <location>
        <begin position="86"/>
        <end position="236"/>
    </location>
</feature>
<name>A0A402D315_9BACT</name>
<dbReference type="Pfam" id="PF01694">
    <property type="entry name" value="Rhomboid"/>
    <property type="match status" value="1"/>
</dbReference>
<dbReference type="InterPro" id="IPR022764">
    <property type="entry name" value="Peptidase_S54_rhomboid_dom"/>
</dbReference>
<dbReference type="Proteomes" id="UP000287394">
    <property type="component" value="Chromosome"/>
</dbReference>
<dbReference type="PANTHER" id="PTHR43066:SF26">
    <property type="entry name" value="RHOMBOID PROTEASE GLPG"/>
    <property type="match status" value="1"/>
</dbReference>
<dbReference type="OrthoDB" id="9813074at2"/>
<dbReference type="AlphaFoldDB" id="A0A402D315"/>
<dbReference type="GO" id="GO:0004252">
    <property type="term" value="F:serine-type endopeptidase activity"/>
    <property type="evidence" value="ECO:0007669"/>
    <property type="project" value="InterPro"/>
</dbReference>
<protein>
    <submittedName>
        <fullName evidence="8">Rhomboid family intramembrane serine protease</fullName>
    </submittedName>
</protein>
<dbReference type="GO" id="GO:0006508">
    <property type="term" value="P:proteolysis"/>
    <property type="evidence" value="ECO:0007669"/>
    <property type="project" value="UniProtKB-KW"/>
</dbReference>
<keyword evidence="3" id="KW-0997">Cell inner membrane</keyword>
<reference evidence="8 9" key="1">
    <citation type="journal article" date="2019" name="Int. J. Syst. Evol. Microbiol.">
        <title>Capsulimonas corticalis gen. nov., sp. nov., an aerobic capsulated bacterium, of a novel bacterial order, Capsulimonadales ord. nov., of the class Armatimonadia of the phylum Armatimonadetes.</title>
        <authorList>
            <person name="Li J."/>
            <person name="Kudo C."/>
            <person name="Tonouchi A."/>
        </authorList>
    </citation>
    <scope>NUCLEOTIDE SEQUENCE [LARGE SCALE GENOMIC DNA]</scope>
    <source>
        <strain evidence="8 9">AX-7</strain>
    </source>
</reference>
<evidence type="ECO:0000259" key="7">
    <source>
        <dbReference type="Pfam" id="PF01694"/>
    </source>
</evidence>
<evidence type="ECO:0000256" key="1">
    <source>
        <dbReference type="ARBA" id="ARBA00004141"/>
    </source>
</evidence>